<feature type="compositionally biased region" description="Basic and acidic residues" evidence="10">
    <location>
        <begin position="496"/>
        <end position="507"/>
    </location>
</feature>
<evidence type="ECO:0000313" key="13">
    <source>
        <dbReference type="Proteomes" id="UP001153954"/>
    </source>
</evidence>
<dbReference type="SUPFAM" id="SSF57667">
    <property type="entry name" value="beta-beta-alpha zinc fingers"/>
    <property type="match status" value="1"/>
</dbReference>
<keyword evidence="8" id="KW-0539">Nucleus</keyword>
<dbReference type="SUPFAM" id="SSF53098">
    <property type="entry name" value="Ribonuclease H-like"/>
    <property type="match status" value="1"/>
</dbReference>
<dbReference type="GO" id="GO:0005634">
    <property type="term" value="C:nucleus"/>
    <property type="evidence" value="ECO:0007669"/>
    <property type="project" value="UniProtKB-SubCell"/>
</dbReference>
<dbReference type="GO" id="GO:0008270">
    <property type="term" value="F:zinc ion binding"/>
    <property type="evidence" value="ECO:0007669"/>
    <property type="project" value="UniProtKB-KW"/>
</dbReference>
<dbReference type="Proteomes" id="UP001153954">
    <property type="component" value="Unassembled WGS sequence"/>
</dbReference>
<evidence type="ECO:0000256" key="3">
    <source>
        <dbReference type="ARBA" id="ARBA00022771"/>
    </source>
</evidence>
<keyword evidence="7" id="KW-0804">Transcription</keyword>
<protein>
    <recommendedName>
        <fullName evidence="11">BED-type domain-containing protein</fullName>
    </recommendedName>
</protein>
<keyword evidence="3 9" id="KW-0863">Zinc-finger</keyword>
<evidence type="ECO:0000256" key="1">
    <source>
        <dbReference type="ARBA" id="ARBA00004123"/>
    </source>
</evidence>
<dbReference type="PANTHER" id="PTHR46481:SF10">
    <property type="entry name" value="ZINC FINGER BED DOMAIN-CONTAINING PROTEIN 39"/>
    <property type="match status" value="1"/>
</dbReference>
<evidence type="ECO:0000313" key="12">
    <source>
        <dbReference type="EMBL" id="CAH2091123.1"/>
    </source>
</evidence>
<dbReference type="PROSITE" id="PS50808">
    <property type="entry name" value="ZF_BED"/>
    <property type="match status" value="1"/>
</dbReference>
<keyword evidence="13" id="KW-1185">Reference proteome</keyword>
<evidence type="ECO:0000256" key="5">
    <source>
        <dbReference type="ARBA" id="ARBA00023015"/>
    </source>
</evidence>
<dbReference type="InterPro" id="IPR008906">
    <property type="entry name" value="HATC_C_dom"/>
</dbReference>
<accession>A0AAU9TVV2</accession>
<sequence length="639" mass="74626">MSPPTQSDIWNYFQPNEQNQDKADCKICNKTYSRKGRTTTSLKNHLKSMHKEEYSLYERSTNEKQLKKIKTDTENLITPLQESKKQLSLEEVFNRDKKWDNNNYNSKKIDKLIGEMIALQNLPFNFVEGLGFRRLIKELAPRYNFRGRNFFSDFVCTELYSKVAEKVKELIENFDYISFTSDIWTDPSSNASLLSLTCHSIVENFVRSSIILKCETFDGRHTGDIISDKFNIMLSEWNIKKEQVHCLIRDEGSNMKRAVRLASLNDIDCTVHKMQLAIRNSLDSQETIKIIKQKCKRISTHFNHSTIAQKQLQAIQVRLNQPHLKVFQDCITRWNTTFYMFERFLKVKDALSLYMNDSEINPILPEEWKIIERLTELLKPFEEATRELSSSHALISSIIPIIQMLEKKVDDYLTRLQDFETIRQVVTTLKSEFSTKFSNLVENNLYVIATYLDPRYKHKFFTPVTEEKIKEDILVMSMINTETDSSFFPEGAKRIRMTDSSEKDTERLGPGTSGLVRNPCLKNDLARMLDSSEDESEETQENDSPEAMLKKQLLTYRLKKRVNVDDNPLQWWSVHRDELNLLSPMARRFLSAPPASVPSEQLFSSAGLIYEPLRNRLDPEKAAKLLFIKYNAPIFNFNY</sequence>
<dbReference type="InterPro" id="IPR012337">
    <property type="entry name" value="RNaseH-like_sf"/>
</dbReference>
<dbReference type="InterPro" id="IPR052035">
    <property type="entry name" value="ZnF_BED_domain_contain"/>
</dbReference>
<organism evidence="12 13">
    <name type="scientific">Euphydryas editha</name>
    <name type="common">Edith's checkerspot</name>
    <dbReference type="NCBI Taxonomy" id="104508"/>
    <lineage>
        <taxon>Eukaryota</taxon>
        <taxon>Metazoa</taxon>
        <taxon>Ecdysozoa</taxon>
        <taxon>Arthropoda</taxon>
        <taxon>Hexapoda</taxon>
        <taxon>Insecta</taxon>
        <taxon>Pterygota</taxon>
        <taxon>Neoptera</taxon>
        <taxon>Endopterygota</taxon>
        <taxon>Lepidoptera</taxon>
        <taxon>Glossata</taxon>
        <taxon>Ditrysia</taxon>
        <taxon>Papilionoidea</taxon>
        <taxon>Nymphalidae</taxon>
        <taxon>Nymphalinae</taxon>
        <taxon>Euphydryas</taxon>
    </lineage>
</organism>
<feature type="domain" description="BED-type" evidence="11">
    <location>
        <begin position="4"/>
        <end position="57"/>
    </location>
</feature>
<dbReference type="GO" id="GO:0003677">
    <property type="term" value="F:DNA binding"/>
    <property type="evidence" value="ECO:0007669"/>
    <property type="project" value="UniProtKB-KW"/>
</dbReference>
<evidence type="ECO:0000256" key="10">
    <source>
        <dbReference type="SAM" id="MobiDB-lite"/>
    </source>
</evidence>
<evidence type="ECO:0000259" key="11">
    <source>
        <dbReference type="PROSITE" id="PS50808"/>
    </source>
</evidence>
<evidence type="ECO:0000256" key="9">
    <source>
        <dbReference type="PROSITE-ProRule" id="PRU00027"/>
    </source>
</evidence>
<name>A0AAU9TVV2_EUPED</name>
<comment type="subcellular location">
    <subcellularLocation>
        <location evidence="1">Nucleus</location>
    </subcellularLocation>
</comment>
<keyword evidence="4" id="KW-0862">Zinc</keyword>
<feature type="region of interest" description="Disordered" evidence="10">
    <location>
        <begin position="496"/>
        <end position="518"/>
    </location>
</feature>
<evidence type="ECO:0000256" key="2">
    <source>
        <dbReference type="ARBA" id="ARBA00022723"/>
    </source>
</evidence>
<dbReference type="InterPro" id="IPR036236">
    <property type="entry name" value="Znf_C2H2_sf"/>
</dbReference>
<comment type="caution">
    <text evidence="12">The sequence shown here is derived from an EMBL/GenBank/DDBJ whole genome shotgun (WGS) entry which is preliminary data.</text>
</comment>
<evidence type="ECO:0000256" key="8">
    <source>
        <dbReference type="ARBA" id="ARBA00023242"/>
    </source>
</evidence>
<dbReference type="SMART" id="SM00614">
    <property type="entry name" value="ZnF_BED"/>
    <property type="match status" value="1"/>
</dbReference>
<dbReference type="Pfam" id="PF05699">
    <property type="entry name" value="Dimer_Tnp_hAT"/>
    <property type="match status" value="1"/>
</dbReference>
<dbReference type="InterPro" id="IPR003656">
    <property type="entry name" value="Znf_BED"/>
</dbReference>
<evidence type="ECO:0000256" key="6">
    <source>
        <dbReference type="ARBA" id="ARBA00023125"/>
    </source>
</evidence>
<reference evidence="12" key="1">
    <citation type="submission" date="2022-03" db="EMBL/GenBank/DDBJ databases">
        <authorList>
            <person name="Tunstrom K."/>
        </authorList>
    </citation>
    <scope>NUCLEOTIDE SEQUENCE</scope>
</reference>
<dbReference type="EMBL" id="CAKOGL010000010">
    <property type="protein sequence ID" value="CAH2091123.1"/>
    <property type="molecule type" value="Genomic_DNA"/>
</dbReference>
<gene>
    <name evidence="12" type="ORF">EEDITHA_LOCUS7013</name>
</gene>
<evidence type="ECO:0000256" key="7">
    <source>
        <dbReference type="ARBA" id="ARBA00023163"/>
    </source>
</evidence>
<dbReference type="AlphaFoldDB" id="A0AAU9TVV2"/>
<evidence type="ECO:0000256" key="4">
    <source>
        <dbReference type="ARBA" id="ARBA00022833"/>
    </source>
</evidence>
<keyword evidence="2" id="KW-0479">Metal-binding</keyword>
<keyword evidence="6" id="KW-0238">DNA-binding</keyword>
<dbReference type="Pfam" id="PF02892">
    <property type="entry name" value="zf-BED"/>
    <property type="match status" value="1"/>
</dbReference>
<dbReference type="GO" id="GO:0009791">
    <property type="term" value="P:post-embryonic development"/>
    <property type="evidence" value="ECO:0007669"/>
    <property type="project" value="UniProtKB-ARBA"/>
</dbReference>
<proteinExistence type="predicted"/>
<dbReference type="GO" id="GO:0046983">
    <property type="term" value="F:protein dimerization activity"/>
    <property type="evidence" value="ECO:0007669"/>
    <property type="project" value="InterPro"/>
</dbReference>
<dbReference type="PANTHER" id="PTHR46481">
    <property type="entry name" value="ZINC FINGER BED DOMAIN-CONTAINING PROTEIN 4"/>
    <property type="match status" value="1"/>
</dbReference>
<keyword evidence="5" id="KW-0805">Transcription regulation</keyword>